<dbReference type="AlphaFoldDB" id="A0A4Y7J9P2"/>
<gene>
    <name evidence="1" type="ORF">C5167_004505</name>
    <name evidence="2" type="ORF">C5167_004506</name>
</gene>
<dbReference type="EMBL" id="CM010718">
    <property type="protein sequence ID" value="RZC57208.1"/>
    <property type="molecule type" value="Genomic_DNA"/>
</dbReference>
<organism evidence="1 3">
    <name type="scientific">Papaver somniferum</name>
    <name type="common">Opium poppy</name>
    <dbReference type="NCBI Taxonomy" id="3469"/>
    <lineage>
        <taxon>Eukaryota</taxon>
        <taxon>Viridiplantae</taxon>
        <taxon>Streptophyta</taxon>
        <taxon>Embryophyta</taxon>
        <taxon>Tracheophyta</taxon>
        <taxon>Spermatophyta</taxon>
        <taxon>Magnoliopsida</taxon>
        <taxon>Ranunculales</taxon>
        <taxon>Papaveraceae</taxon>
        <taxon>Papaveroideae</taxon>
        <taxon>Papaver</taxon>
    </lineage>
</organism>
<keyword evidence="3" id="KW-1185">Reference proteome</keyword>
<sequence>MVAEVTPVHPPNSRGFLNRNGVQLEDISHAVEGKNAFKISRYVKWASNRKLEIHSLAQQSKFLASAGRIEAANAFSILG</sequence>
<evidence type="ECO:0000313" key="1">
    <source>
        <dbReference type="EMBL" id="RZC57206.1"/>
    </source>
</evidence>
<evidence type="ECO:0000313" key="2">
    <source>
        <dbReference type="EMBL" id="RZC57208.1"/>
    </source>
</evidence>
<evidence type="ECO:0000313" key="3">
    <source>
        <dbReference type="Proteomes" id="UP000316621"/>
    </source>
</evidence>
<dbReference type="Gramene" id="RZC57208">
    <property type="protein sequence ID" value="RZC57208"/>
    <property type="gene ID" value="C5167_004506"/>
</dbReference>
<dbReference type="EMBL" id="CM010718">
    <property type="protein sequence ID" value="RZC57206.1"/>
    <property type="molecule type" value="Genomic_DNA"/>
</dbReference>
<proteinExistence type="predicted"/>
<protein>
    <submittedName>
        <fullName evidence="1">Uncharacterized protein</fullName>
    </submittedName>
</protein>
<reference evidence="1 3" key="1">
    <citation type="journal article" date="2018" name="Science">
        <title>The opium poppy genome and morphinan production.</title>
        <authorList>
            <person name="Guo L."/>
            <person name="Winzer T."/>
            <person name="Yang X."/>
            <person name="Li Y."/>
            <person name="Ning Z."/>
            <person name="He Z."/>
            <person name="Teodor R."/>
            <person name="Lu Y."/>
            <person name="Bowser T.A."/>
            <person name="Graham I.A."/>
            <person name="Ye K."/>
        </authorList>
    </citation>
    <scope>NUCLEOTIDE SEQUENCE [LARGE SCALE GENOMIC DNA]</scope>
    <source>
        <strain evidence="3">cv. HN1</strain>
        <tissue evidence="1">Leaves</tissue>
    </source>
</reference>
<dbReference type="Proteomes" id="UP000316621">
    <property type="component" value="Chromosome 4"/>
</dbReference>
<dbReference type="Gramene" id="RZC57206">
    <property type="protein sequence ID" value="RZC57206"/>
    <property type="gene ID" value="C5167_004505"/>
</dbReference>
<name>A0A4Y7J9P2_PAPSO</name>
<accession>A0A4Y7J9P2</accession>